<feature type="transmembrane region" description="Helical" evidence="7">
    <location>
        <begin position="305"/>
        <end position="327"/>
    </location>
</feature>
<dbReference type="Gene3D" id="1.20.1720.10">
    <property type="entry name" value="Multidrug resistance protein D"/>
    <property type="match status" value="1"/>
</dbReference>
<feature type="transmembrane region" description="Helical" evidence="7">
    <location>
        <begin position="274"/>
        <end position="293"/>
    </location>
</feature>
<gene>
    <name evidence="9" type="ORF">FL583_26450</name>
</gene>
<feature type="domain" description="Major facilitator superfamily (MFS) profile" evidence="8">
    <location>
        <begin position="1"/>
        <end position="430"/>
    </location>
</feature>
<feature type="transmembrane region" description="Helical" evidence="7">
    <location>
        <begin position="202"/>
        <end position="226"/>
    </location>
</feature>
<dbReference type="InterPro" id="IPR020846">
    <property type="entry name" value="MFS_dom"/>
</dbReference>
<dbReference type="PANTHER" id="PTHR42718:SF46">
    <property type="entry name" value="BLR6921 PROTEIN"/>
    <property type="match status" value="1"/>
</dbReference>
<keyword evidence="5 7" id="KW-1133">Transmembrane helix</keyword>
<dbReference type="Proteomes" id="UP000317982">
    <property type="component" value="Unassembled WGS sequence"/>
</dbReference>
<evidence type="ECO:0000256" key="7">
    <source>
        <dbReference type="SAM" id="Phobius"/>
    </source>
</evidence>
<dbReference type="SUPFAM" id="SSF103473">
    <property type="entry name" value="MFS general substrate transporter"/>
    <property type="match status" value="1"/>
</dbReference>
<dbReference type="EMBL" id="VIRS01000020">
    <property type="protein sequence ID" value="TQS42130.1"/>
    <property type="molecule type" value="Genomic_DNA"/>
</dbReference>
<dbReference type="AlphaFoldDB" id="A0A545ALJ1"/>
<evidence type="ECO:0000256" key="6">
    <source>
        <dbReference type="ARBA" id="ARBA00023136"/>
    </source>
</evidence>
<reference evidence="9 10" key="1">
    <citation type="submission" date="2019-07" db="EMBL/GenBank/DDBJ databases">
        <title>Cryptosporangium phraense sp. nov., isolated from plant litter.</title>
        <authorList>
            <person name="Suriyachadkun C."/>
        </authorList>
    </citation>
    <scope>NUCLEOTIDE SEQUENCE [LARGE SCALE GENOMIC DNA]</scope>
    <source>
        <strain evidence="9 10">A-T 5661</strain>
    </source>
</reference>
<dbReference type="GO" id="GO:0005886">
    <property type="term" value="C:plasma membrane"/>
    <property type="evidence" value="ECO:0007669"/>
    <property type="project" value="UniProtKB-SubCell"/>
</dbReference>
<proteinExistence type="predicted"/>
<evidence type="ECO:0000256" key="4">
    <source>
        <dbReference type="ARBA" id="ARBA00022692"/>
    </source>
</evidence>
<name>A0A545ALJ1_9ACTN</name>
<evidence type="ECO:0000256" key="5">
    <source>
        <dbReference type="ARBA" id="ARBA00022989"/>
    </source>
</evidence>
<sequence length="439" mass="45080">MEILDGTVIAPAAPAIAAELGVAAVDVNVAITAYALTLGVLIPVSGWLARRYGVRPIFLTALLVFTVASAGCALAPGLGSLTATRVLQGMGGALMVPVGRLMILRTTPKSDLVRAIAYLTWPALLAPVVAPLVGGALAEYASWRWIFLINVPLGVVALLVAVRLVPSLASSERPGPLDRVGFLLTAAGVAGLVVAAEGLRSGFGPVVAVSLVVSVLGLTAAVRHLLRVRDPLVDLRTLRVRTFRTTAVSGAGYRALITAIPFLLPLFFQIGFGWSATEAGLALMALFAGNVGIKPATGWLMRRFGIRTVLLASIVVGVVCLVGMAFLTPSLPLLVVLFVSGVARSTGFTAYNSVAFADVGAGDLNHANTLLSTLHELGTGLGVAVAALLVRLGGVVVEGSSGPFRLAFVLLAVLMVVPGVDAVFLPRAAGDQVTGRVPG</sequence>
<feature type="transmembrane region" description="Helical" evidence="7">
    <location>
        <begin position="177"/>
        <end position="196"/>
    </location>
</feature>
<evidence type="ECO:0000313" key="9">
    <source>
        <dbReference type="EMBL" id="TQS42130.1"/>
    </source>
</evidence>
<evidence type="ECO:0000256" key="3">
    <source>
        <dbReference type="ARBA" id="ARBA00022475"/>
    </source>
</evidence>
<dbReference type="Pfam" id="PF07690">
    <property type="entry name" value="MFS_1"/>
    <property type="match status" value="2"/>
</dbReference>
<dbReference type="InterPro" id="IPR011701">
    <property type="entry name" value="MFS"/>
</dbReference>
<accession>A0A545ALJ1</accession>
<dbReference type="OrthoDB" id="9812221at2"/>
<dbReference type="InParanoid" id="A0A545ALJ1"/>
<evidence type="ECO:0000313" key="10">
    <source>
        <dbReference type="Proteomes" id="UP000317982"/>
    </source>
</evidence>
<dbReference type="GO" id="GO:0022857">
    <property type="term" value="F:transmembrane transporter activity"/>
    <property type="evidence" value="ECO:0007669"/>
    <property type="project" value="InterPro"/>
</dbReference>
<feature type="transmembrane region" description="Helical" evidence="7">
    <location>
        <begin position="56"/>
        <end position="79"/>
    </location>
</feature>
<keyword evidence="2" id="KW-0813">Transport</keyword>
<feature type="transmembrane region" description="Helical" evidence="7">
    <location>
        <begin position="143"/>
        <end position="165"/>
    </location>
</feature>
<evidence type="ECO:0000259" key="8">
    <source>
        <dbReference type="PROSITE" id="PS50850"/>
    </source>
</evidence>
<keyword evidence="6 7" id="KW-0472">Membrane</keyword>
<keyword evidence="4 7" id="KW-0812">Transmembrane</keyword>
<feature type="transmembrane region" description="Helical" evidence="7">
    <location>
        <begin position="247"/>
        <end position="268"/>
    </location>
</feature>
<organism evidence="9 10">
    <name type="scientific">Cryptosporangium phraense</name>
    <dbReference type="NCBI Taxonomy" id="2593070"/>
    <lineage>
        <taxon>Bacteria</taxon>
        <taxon>Bacillati</taxon>
        <taxon>Actinomycetota</taxon>
        <taxon>Actinomycetes</taxon>
        <taxon>Cryptosporangiales</taxon>
        <taxon>Cryptosporangiaceae</taxon>
        <taxon>Cryptosporangium</taxon>
    </lineage>
</organism>
<dbReference type="PROSITE" id="PS50850">
    <property type="entry name" value="MFS"/>
    <property type="match status" value="1"/>
</dbReference>
<protein>
    <submittedName>
        <fullName evidence="9">MFS transporter</fullName>
    </submittedName>
</protein>
<feature type="transmembrane region" description="Helical" evidence="7">
    <location>
        <begin position="29"/>
        <end position="49"/>
    </location>
</feature>
<keyword evidence="10" id="KW-1185">Reference proteome</keyword>
<dbReference type="PANTHER" id="PTHR42718">
    <property type="entry name" value="MAJOR FACILITATOR SUPERFAMILY MULTIDRUG TRANSPORTER MFSC"/>
    <property type="match status" value="1"/>
</dbReference>
<feature type="transmembrane region" description="Helical" evidence="7">
    <location>
        <begin position="377"/>
        <end position="397"/>
    </location>
</feature>
<comment type="subcellular location">
    <subcellularLocation>
        <location evidence="1">Cell membrane</location>
        <topology evidence="1">Multi-pass membrane protein</topology>
    </subcellularLocation>
</comment>
<dbReference type="Gene3D" id="1.20.1250.20">
    <property type="entry name" value="MFS general substrate transporter like domains"/>
    <property type="match status" value="1"/>
</dbReference>
<keyword evidence="3" id="KW-1003">Cell membrane</keyword>
<feature type="transmembrane region" description="Helical" evidence="7">
    <location>
        <begin position="85"/>
        <end position="103"/>
    </location>
</feature>
<dbReference type="InterPro" id="IPR036259">
    <property type="entry name" value="MFS_trans_sf"/>
</dbReference>
<feature type="transmembrane region" description="Helical" evidence="7">
    <location>
        <begin position="115"/>
        <end position="137"/>
    </location>
</feature>
<comment type="caution">
    <text evidence="9">The sequence shown here is derived from an EMBL/GenBank/DDBJ whole genome shotgun (WGS) entry which is preliminary data.</text>
</comment>
<evidence type="ECO:0000256" key="1">
    <source>
        <dbReference type="ARBA" id="ARBA00004651"/>
    </source>
</evidence>
<feature type="transmembrane region" description="Helical" evidence="7">
    <location>
        <begin position="404"/>
        <end position="425"/>
    </location>
</feature>
<evidence type="ECO:0000256" key="2">
    <source>
        <dbReference type="ARBA" id="ARBA00022448"/>
    </source>
</evidence>